<sequence length="653" mass="72155">MEMKSSEEIEIGRDITPTLTPLSFSLHNSNLNTHCSACFSPLSSPFPSIPTPLFYCSPPCSAALSPLHNSSAEIHLPPSAHSSDLRAALRLLCSHRPSSSLRLAGLLSNHPILTSPQTPSLSHHDDHVSERIKLGAAAMAQSISVQRAVPNDDAVLEEATMALCAVLTNAVEVHDNEGRALGIAVFDPTFSWINHSCSPNACYRFVLSSPPSSSHSDEPELLRIAPHPQMGSGGNCVSSNEFDKEVLGYGPRLVVRSIKKIKKGEEVTVAYTDILQPKETRQWELWSKYRFVCCCKRCRALPFSYVDHALQEISAFCYDSTDSYSKFLKDMADRKLSECIDDVISEYLSVGDPESCCDKLQKILMQGLNEQLEYVKGKSDSKFMLHPLNHHSLKAYTTLASAYKVCASDLLSVDSAIDTNQLKAFDMSRTSAAYSLLLAGATHHLFNYESSLIVSVANFWIGAGESLLFLSRSSGWGTCDNLGLIVPNHTSAIKFKWSKCSLVDRIRTCIANGQINSADFENVSNEFIYYVSDITQKVWGFLISDCSFLRSCKDPINFSWLTSTKSSNRMDFEVCVDKSYKTELSYTHEPENSIYICEEPTSTDDVLACLLQLGLHCLAYGGLLGSICYGSQSHVVCHVQNVLDREKNTVLYS</sequence>
<keyword evidence="2" id="KW-1185">Reference proteome</keyword>
<dbReference type="OrthoDB" id="5945798at2759"/>
<dbReference type="RefSeq" id="XP_022642630.1">
    <property type="nucleotide sequence ID" value="XM_022786909.1"/>
</dbReference>
<reference evidence="3 4" key="2">
    <citation type="submission" date="2025-04" db="UniProtKB">
        <authorList>
            <consortium name="RefSeq"/>
        </authorList>
    </citation>
    <scope>IDENTIFICATION</scope>
    <source>
        <tissue evidence="3 4">Leaf</tissue>
    </source>
</reference>
<dbReference type="Gene3D" id="2.170.270.10">
    <property type="entry name" value="SET domain"/>
    <property type="match status" value="1"/>
</dbReference>
<name>A0A1S3TJJ0_VIGRR</name>
<dbReference type="GeneID" id="106756116"/>
<protein>
    <submittedName>
        <fullName evidence="3 4">Protein SET DOMAIN GROUP 41 isoform X1</fullName>
    </submittedName>
</protein>
<evidence type="ECO:0000313" key="3">
    <source>
        <dbReference type="RefSeq" id="XP_014493916.1"/>
    </source>
</evidence>
<organism evidence="2 3">
    <name type="scientific">Vigna radiata var. radiata</name>
    <name type="common">Mung bean</name>
    <name type="synonym">Phaseolus aureus</name>
    <dbReference type="NCBI Taxonomy" id="3916"/>
    <lineage>
        <taxon>Eukaryota</taxon>
        <taxon>Viridiplantae</taxon>
        <taxon>Streptophyta</taxon>
        <taxon>Embryophyta</taxon>
        <taxon>Tracheophyta</taxon>
        <taxon>Spermatophyta</taxon>
        <taxon>Magnoliopsida</taxon>
        <taxon>eudicotyledons</taxon>
        <taxon>Gunneridae</taxon>
        <taxon>Pentapetalae</taxon>
        <taxon>rosids</taxon>
        <taxon>fabids</taxon>
        <taxon>Fabales</taxon>
        <taxon>Fabaceae</taxon>
        <taxon>Papilionoideae</taxon>
        <taxon>50 kb inversion clade</taxon>
        <taxon>NPAAA clade</taxon>
        <taxon>indigoferoid/millettioid clade</taxon>
        <taxon>Phaseoleae</taxon>
        <taxon>Vigna</taxon>
    </lineage>
</organism>
<evidence type="ECO:0000313" key="4">
    <source>
        <dbReference type="RefSeq" id="XP_022642630.1"/>
    </source>
</evidence>
<dbReference type="KEGG" id="vra:106756116"/>
<accession>A0A1S3TJJ0</accession>
<dbReference type="PANTHER" id="PTHR47780">
    <property type="entry name" value="PROTEIN SET DOMAIN GROUP 41"/>
    <property type="match status" value="1"/>
</dbReference>
<feature type="domain" description="SET" evidence="1">
    <location>
        <begin position="178"/>
        <end position="271"/>
    </location>
</feature>
<dbReference type="AlphaFoldDB" id="A0A1S3TJJ0"/>
<evidence type="ECO:0000259" key="1">
    <source>
        <dbReference type="Pfam" id="PF00856"/>
    </source>
</evidence>
<gene>
    <name evidence="3 4" type="primary">LOC106756116</name>
</gene>
<evidence type="ECO:0000313" key="2">
    <source>
        <dbReference type="Proteomes" id="UP000087766"/>
    </source>
</evidence>
<dbReference type="InterPro" id="IPR046341">
    <property type="entry name" value="SET_dom_sf"/>
</dbReference>
<reference evidence="2" key="1">
    <citation type="journal article" date="2014" name="Nat. Commun.">
        <title>Genome sequence of mungbean and insights into evolution within Vigna species.</title>
        <authorList>
            <person name="Kang Y.J."/>
            <person name="Kim S.K."/>
            <person name="Kim M.Y."/>
            <person name="Lestari P."/>
            <person name="Kim K.H."/>
            <person name="Ha B.K."/>
            <person name="Jun T.H."/>
            <person name="Hwang W.J."/>
            <person name="Lee T."/>
            <person name="Lee J."/>
            <person name="Shim S."/>
            <person name="Yoon M.Y."/>
            <person name="Jang Y.E."/>
            <person name="Han K.S."/>
            <person name="Taeprayoon P."/>
            <person name="Yoon N."/>
            <person name="Somta P."/>
            <person name="Tanya P."/>
            <person name="Kim K.S."/>
            <person name="Gwag J.G."/>
            <person name="Moon J.K."/>
            <person name="Lee Y.H."/>
            <person name="Park B.S."/>
            <person name="Bombarely A."/>
            <person name="Doyle J.J."/>
            <person name="Jackson S.A."/>
            <person name="Schafleitner R."/>
            <person name="Srinives P."/>
            <person name="Varshney R.K."/>
            <person name="Lee S.H."/>
        </authorList>
    </citation>
    <scope>NUCLEOTIDE SEQUENCE [LARGE SCALE GENOMIC DNA]</scope>
    <source>
        <strain evidence="2">cv. VC1973A</strain>
    </source>
</reference>
<dbReference type="Proteomes" id="UP000087766">
    <property type="component" value="Chromosome 1"/>
</dbReference>
<dbReference type="SUPFAM" id="SSF82199">
    <property type="entry name" value="SET domain"/>
    <property type="match status" value="1"/>
</dbReference>
<dbReference type="CDD" id="cd20071">
    <property type="entry name" value="SET_SMYD"/>
    <property type="match status" value="1"/>
</dbReference>
<dbReference type="STRING" id="3916.A0A1S3TJJ0"/>
<dbReference type="RefSeq" id="XP_014493916.1">
    <property type="nucleotide sequence ID" value="XM_014638430.2"/>
</dbReference>
<dbReference type="Pfam" id="PF00856">
    <property type="entry name" value="SET"/>
    <property type="match status" value="1"/>
</dbReference>
<dbReference type="PANTHER" id="PTHR47780:SF1">
    <property type="entry name" value="PROTEIN SET DOMAIN GROUP 41"/>
    <property type="match status" value="1"/>
</dbReference>
<dbReference type="InterPro" id="IPR001214">
    <property type="entry name" value="SET_dom"/>
</dbReference>
<proteinExistence type="predicted"/>